<comment type="subunit">
    <text evidence="9">This enzyme consists of two polypeptide chains, which are synthesized in precursor form from a single polypeptide.</text>
</comment>
<dbReference type="Proteomes" id="UP001595799">
    <property type="component" value="Unassembled WGS sequence"/>
</dbReference>
<feature type="region of interest" description="Disordered" evidence="10">
    <location>
        <begin position="377"/>
        <end position="403"/>
    </location>
</feature>
<evidence type="ECO:0000256" key="9">
    <source>
        <dbReference type="RuleBase" id="RU368036"/>
    </source>
</evidence>
<dbReference type="PANTHER" id="PTHR43199">
    <property type="entry name" value="GLUTATHIONE HYDROLASE"/>
    <property type="match status" value="1"/>
</dbReference>
<comment type="catalytic activity">
    <reaction evidence="1 9">
        <text>an S-substituted glutathione + H2O = an S-substituted L-cysteinylglycine + L-glutamate</text>
        <dbReference type="Rhea" id="RHEA:59468"/>
        <dbReference type="ChEBI" id="CHEBI:15377"/>
        <dbReference type="ChEBI" id="CHEBI:29985"/>
        <dbReference type="ChEBI" id="CHEBI:90779"/>
        <dbReference type="ChEBI" id="CHEBI:143103"/>
        <dbReference type="EC" id="3.4.19.13"/>
    </reaction>
</comment>
<feature type="region of interest" description="Disordered" evidence="10">
    <location>
        <begin position="565"/>
        <end position="585"/>
    </location>
</feature>
<reference evidence="13" key="1">
    <citation type="journal article" date="2019" name="Int. J. Syst. Evol. Microbiol.">
        <title>The Global Catalogue of Microorganisms (GCM) 10K type strain sequencing project: providing services to taxonomists for standard genome sequencing and annotation.</title>
        <authorList>
            <consortium name="The Broad Institute Genomics Platform"/>
            <consortium name="The Broad Institute Genome Sequencing Center for Infectious Disease"/>
            <person name="Wu L."/>
            <person name="Ma J."/>
        </authorList>
    </citation>
    <scope>NUCLEOTIDE SEQUENCE [LARGE SCALE GENOMIC DNA]</scope>
    <source>
        <strain evidence="13">CECT 8472</strain>
    </source>
</reference>
<dbReference type="Pfam" id="PF01019">
    <property type="entry name" value="G_glu_transpept"/>
    <property type="match status" value="1"/>
</dbReference>
<dbReference type="PANTHER" id="PTHR43199:SF1">
    <property type="entry name" value="GLUTATHIONE HYDROLASE PROENZYME"/>
    <property type="match status" value="1"/>
</dbReference>
<dbReference type="InterPro" id="IPR043137">
    <property type="entry name" value="GGT_ssub_C"/>
</dbReference>
<organism evidence="12 13">
    <name type="scientific">Fodinicurvata halophila</name>
    <dbReference type="NCBI Taxonomy" id="1419723"/>
    <lineage>
        <taxon>Bacteria</taxon>
        <taxon>Pseudomonadati</taxon>
        <taxon>Pseudomonadota</taxon>
        <taxon>Alphaproteobacteria</taxon>
        <taxon>Rhodospirillales</taxon>
        <taxon>Rhodovibrionaceae</taxon>
        <taxon>Fodinicurvata</taxon>
    </lineage>
</organism>
<comment type="caution">
    <text evidence="12">The sequence shown here is derived from an EMBL/GenBank/DDBJ whole genome shotgun (WGS) entry which is preliminary data.</text>
</comment>
<evidence type="ECO:0000256" key="4">
    <source>
        <dbReference type="ARBA" id="ARBA00022679"/>
    </source>
</evidence>
<feature type="chain" id="PRO_5045691876" description="Glutathione hydrolase proenzyme" evidence="11">
    <location>
        <begin position="25"/>
        <end position="585"/>
    </location>
</feature>
<dbReference type="EC" id="2.3.2.2" evidence="9"/>
<dbReference type="GO" id="GO:0103068">
    <property type="term" value="F:leukotriene C4 gamma-glutamyl transferase activity"/>
    <property type="evidence" value="ECO:0007669"/>
    <property type="project" value="UniProtKB-EC"/>
</dbReference>
<sequence>MKPAALLAHVLVVFGLLLMSPATAQDRPEPEAATGESRKQLVQAEDYMVSAADPRAVDAGVAMLEAGGSAMDAMVAVQMMLGLVEPQSSGLGGGAFLVHYDSQSDELTTLEGRETAPAAADGALFLDAEGEPLPFWDAVVGGRSVGTPGIPALMQAAHERWGRLPWADLFEPAIDKAREGFAVGPRLAGLLDGGTAERLRSYPTARDYFFPDGEALQEGDIRNNPALAETLARLARQGADAFYTGRLAEDIVQTVQDVDDNPGLLSRQDLEDYAVKERPPVCHPYRTYRVCGMGPPSSGALTVGQILGLLEHFNLAGMDLATARPWHLFAEASKLAYADRNRYIADSDFVEVPVRGLLDPAYLTARAQLISQDKAMAAPAQPGNPPWHVGPRPGRDGSRELPGTSHVSIVDAEGNVASMTTTIESAFGSQLMTGGFLLNNELTDFSFTPEDEAGRPVANRVQPGKRPRSSMAPTIVFDGNGRPVLAVGSPGGVRIIPYVAQALMGFVDWNLDAQQITEMAHVSNMNGTTWLEADTPAENWQGVLEDLGHDVDVSAHTSGLQTIAISPDSLSGGADPRRDGTAGGE</sequence>
<dbReference type="InterPro" id="IPR029055">
    <property type="entry name" value="Ntn_hydrolases_N"/>
</dbReference>
<evidence type="ECO:0000256" key="8">
    <source>
        <dbReference type="ARBA" id="ARBA00047417"/>
    </source>
</evidence>
<evidence type="ECO:0000313" key="13">
    <source>
        <dbReference type="Proteomes" id="UP001595799"/>
    </source>
</evidence>
<dbReference type="RefSeq" id="WP_382420098.1">
    <property type="nucleotide sequence ID" value="NZ_JBHSCW010000001.1"/>
</dbReference>
<comment type="similarity">
    <text evidence="3 9">Belongs to the gamma-glutamyltransferase family.</text>
</comment>
<comment type="PTM">
    <text evidence="9">Cleaved by autocatalysis into a large and a small subunit.</text>
</comment>
<proteinExistence type="inferred from homology"/>
<dbReference type="PRINTS" id="PR01210">
    <property type="entry name" value="GGTRANSPTASE"/>
</dbReference>
<gene>
    <name evidence="12" type="primary">ggt</name>
    <name evidence="12" type="ORF">ACFOW6_00635</name>
</gene>
<evidence type="ECO:0000313" key="12">
    <source>
        <dbReference type="EMBL" id="MFC4350038.1"/>
    </source>
</evidence>
<keyword evidence="9" id="KW-0317">Glutathione biosynthesis</keyword>
<dbReference type="SUPFAM" id="SSF56235">
    <property type="entry name" value="N-terminal nucleophile aminohydrolases (Ntn hydrolases)"/>
    <property type="match status" value="1"/>
</dbReference>
<keyword evidence="4 9" id="KW-0808">Transferase</keyword>
<dbReference type="NCBIfam" id="TIGR00066">
    <property type="entry name" value="g_glut_trans"/>
    <property type="match status" value="1"/>
</dbReference>
<dbReference type="InterPro" id="IPR043138">
    <property type="entry name" value="GGT_lsub"/>
</dbReference>
<feature type="signal peptide" evidence="11">
    <location>
        <begin position="1"/>
        <end position="24"/>
    </location>
</feature>
<comment type="pathway">
    <text evidence="9">Sulfur metabolism; glutathione metabolism.</text>
</comment>
<evidence type="ECO:0000256" key="2">
    <source>
        <dbReference type="ARBA" id="ARBA00001089"/>
    </source>
</evidence>
<name>A0ABV8UHV0_9PROT</name>
<evidence type="ECO:0000256" key="7">
    <source>
        <dbReference type="ARBA" id="ARBA00023315"/>
    </source>
</evidence>
<keyword evidence="5 9" id="KW-0378">Hydrolase</keyword>
<protein>
    <recommendedName>
        <fullName evidence="9">Glutathione hydrolase proenzyme</fullName>
        <ecNumber evidence="9">2.3.2.2</ecNumber>
        <ecNumber evidence="9">3.4.19.13</ecNumber>
    </recommendedName>
    <component>
        <recommendedName>
            <fullName evidence="9">Glutathione hydrolase large chain</fullName>
        </recommendedName>
    </component>
    <component>
        <recommendedName>
            <fullName evidence="9">Glutathione hydrolase small chain</fullName>
        </recommendedName>
    </component>
</protein>
<keyword evidence="13" id="KW-1185">Reference proteome</keyword>
<dbReference type="Gene3D" id="3.60.20.40">
    <property type="match status" value="1"/>
</dbReference>
<dbReference type="Gene3D" id="1.10.246.130">
    <property type="match status" value="1"/>
</dbReference>
<feature type="compositionally biased region" description="Basic and acidic residues" evidence="10">
    <location>
        <begin position="575"/>
        <end position="585"/>
    </location>
</feature>
<keyword evidence="6 9" id="KW-0865">Zymogen</keyword>
<evidence type="ECO:0000256" key="10">
    <source>
        <dbReference type="SAM" id="MobiDB-lite"/>
    </source>
</evidence>
<dbReference type="InterPro" id="IPR051792">
    <property type="entry name" value="GGT_bact"/>
</dbReference>
<dbReference type="EC" id="3.4.19.13" evidence="9"/>
<evidence type="ECO:0000256" key="5">
    <source>
        <dbReference type="ARBA" id="ARBA00022801"/>
    </source>
</evidence>
<dbReference type="InterPro" id="IPR000101">
    <property type="entry name" value="GGT_peptidase"/>
</dbReference>
<evidence type="ECO:0000256" key="1">
    <source>
        <dbReference type="ARBA" id="ARBA00001049"/>
    </source>
</evidence>
<keyword evidence="11" id="KW-0732">Signal</keyword>
<feature type="region of interest" description="Disordered" evidence="10">
    <location>
        <begin position="449"/>
        <end position="473"/>
    </location>
</feature>
<evidence type="ECO:0000256" key="11">
    <source>
        <dbReference type="SAM" id="SignalP"/>
    </source>
</evidence>
<comment type="catalytic activity">
    <reaction evidence="8 9">
        <text>an N-terminal (5-L-glutamyl)-[peptide] + an alpha-amino acid = 5-L-glutamyl amino acid + an N-terminal L-alpha-aminoacyl-[peptide]</text>
        <dbReference type="Rhea" id="RHEA:23904"/>
        <dbReference type="Rhea" id="RHEA-COMP:9780"/>
        <dbReference type="Rhea" id="RHEA-COMP:9795"/>
        <dbReference type="ChEBI" id="CHEBI:77644"/>
        <dbReference type="ChEBI" id="CHEBI:78597"/>
        <dbReference type="ChEBI" id="CHEBI:78599"/>
        <dbReference type="ChEBI" id="CHEBI:78608"/>
        <dbReference type="EC" id="2.3.2.2"/>
    </reaction>
</comment>
<keyword evidence="7 9" id="KW-0012">Acyltransferase</keyword>
<evidence type="ECO:0000256" key="3">
    <source>
        <dbReference type="ARBA" id="ARBA00009381"/>
    </source>
</evidence>
<comment type="catalytic activity">
    <reaction evidence="2 9">
        <text>glutathione + H2O = L-cysteinylglycine + L-glutamate</text>
        <dbReference type="Rhea" id="RHEA:28807"/>
        <dbReference type="ChEBI" id="CHEBI:15377"/>
        <dbReference type="ChEBI" id="CHEBI:29985"/>
        <dbReference type="ChEBI" id="CHEBI:57925"/>
        <dbReference type="ChEBI" id="CHEBI:61694"/>
        <dbReference type="EC" id="3.4.19.13"/>
    </reaction>
</comment>
<dbReference type="EMBL" id="JBHSCW010000001">
    <property type="protein sequence ID" value="MFC4350038.1"/>
    <property type="molecule type" value="Genomic_DNA"/>
</dbReference>
<accession>A0ABV8UHV0</accession>
<evidence type="ECO:0000256" key="6">
    <source>
        <dbReference type="ARBA" id="ARBA00023145"/>
    </source>
</evidence>